<protein>
    <submittedName>
        <fullName evidence="2">Uncharacterized protein</fullName>
    </submittedName>
</protein>
<reference evidence="2 3" key="1">
    <citation type="journal article" date="2013" name="Curr. Biol.">
        <title>The Genome of the Foraminiferan Reticulomyxa filosa.</title>
        <authorList>
            <person name="Glockner G."/>
            <person name="Hulsmann N."/>
            <person name="Schleicher M."/>
            <person name="Noegel A.A."/>
            <person name="Eichinger L."/>
            <person name="Gallinger C."/>
            <person name="Pawlowski J."/>
            <person name="Sierra R."/>
            <person name="Euteneuer U."/>
            <person name="Pillet L."/>
            <person name="Moustafa A."/>
            <person name="Platzer M."/>
            <person name="Groth M."/>
            <person name="Szafranski K."/>
            <person name="Schliwa M."/>
        </authorList>
    </citation>
    <scope>NUCLEOTIDE SEQUENCE [LARGE SCALE GENOMIC DNA]</scope>
</reference>
<sequence length="136" mass="16427">FLKKKKKKKKMTTPTTKHLNYRNLFFYFILFFFFDIVPKRKKKRKRALMLVDVEDNTVRWHLCIVVFLHIQSDVIDQLTNSSVTQLFAIDCFHKFLRRESNETHICTCTHNISNLSNFVDCLALDRQKKKKKKKKK</sequence>
<dbReference type="EMBL" id="ASPP01030284">
    <property type="protein sequence ID" value="ETO04111.1"/>
    <property type="molecule type" value="Genomic_DNA"/>
</dbReference>
<feature type="transmembrane region" description="Helical" evidence="1">
    <location>
        <begin position="20"/>
        <end position="37"/>
    </location>
</feature>
<name>X6LRS8_RETFI</name>
<keyword evidence="1" id="KW-0812">Transmembrane</keyword>
<accession>X6LRS8</accession>
<proteinExistence type="predicted"/>
<evidence type="ECO:0000313" key="2">
    <source>
        <dbReference type="EMBL" id="ETO04111.1"/>
    </source>
</evidence>
<evidence type="ECO:0000256" key="1">
    <source>
        <dbReference type="SAM" id="Phobius"/>
    </source>
</evidence>
<feature type="non-terminal residue" evidence="2">
    <location>
        <position position="1"/>
    </location>
</feature>
<dbReference type="AlphaFoldDB" id="X6LRS8"/>
<comment type="caution">
    <text evidence="2">The sequence shown here is derived from an EMBL/GenBank/DDBJ whole genome shotgun (WGS) entry which is preliminary data.</text>
</comment>
<keyword evidence="1" id="KW-0472">Membrane</keyword>
<dbReference type="Proteomes" id="UP000023152">
    <property type="component" value="Unassembled WGS sequence"/>
</dbReference>
<keyword evidence="1" id="KW-1133">Transmembrane helix</keyword>
<evidence type="ECO:0000313" key="3">
    <source>
        <dbReference type="Proteomes" id="UP000023152"/>
    </source>
</evidence>
<organism evidence="2 3">
    <name type="scientific">Reticulomyxa filosa</name>
    <dbReference type="NCBI Taxonomy" id="46433"/>
    <lineage>
        <taxon>Eukaryota</taxon>
        <taxon>Sar</taxon>
        <taxon>Rhizaria</taxon>
        <taxon>Retaria</taxon>
        <taxon>Foraminifera</taxon>
        <taxon>Monothalamids</taxon>
        <taxon>Reticulomyxidae</taxon>
        <taxon>Reticulomyxa</taxon>
    </lineage>
</organism>
<keyword evidence="3" id="KW-1185">Reference proteome</keyword>
<gene>
    <name evidence="2" type="ORF">RFI_33291</name>
</gene>